<dbReference type="AlphaFoldDB" id="A0A1G2K9W7"/>
<name>A0A1G2K9W7_9BACT</name>
<reference evidence="1 2" key="1">
    <citation type="journal article" date="2016" name="Nat. Commun.">
        <title>Thousands of microbial genomes shed light on interconnected biogeochemical processes in an aquifer system.</title>
        <authorList>
            <person name="Anantharaman K."/>
            <person name="Brown C.T."/>
            <person name="Hug L.A."/>
            <person name="Sharon I."/>
            <person name="Castelle C.J."/>
            <person name="Probst A.J."/>
            <person name="Thomas B.C."/>
            <person name="Singh A."/>
            <person name="Wilkins M.J."/>
            <person name="Karaoz U."/>
            <person name="Brodie E.L."/>
            <person name="Williams K.H."/>
            <person name="Hubbard S.S."/>
            <person name="Banfield J.F."/>
        </authorList>
    </citation>
    <scope>NUCLEOTIDE SEQUENCE [LARGE SCALE GENOMIC DNA]</scope>
</reference>
<comment type="caution">
    <text evidence="1">The sequence shown here is derived from an EMBL/GenBank/DDBJ whole genome shotgun (WGS) entry which is preliminary data.</text>
</comment>
<organism evidence="1 2">
    <name type="scientific">Candidatus Sungbacteria bacterium RIFCSPHIGHO2_01_FULL_50_25</name>
    <dbReference type="NCBI Taxonomy" id="1802265"/>
    <lineage>
        <taxon>Bacteria</taxon>
        <taxon>Candidatus Sungiibacteriota</taxon>
    </lineage>
</organism>
<evidence type="ECO:0008006" key="3">
    <source>
        <dbReference type="Google" id="ProtNLM"/>
    </source>
</evidence>
<dbReference type="CDD" id="cd12952">
    <property type="entry name" value="MMP_ACEL2062"/>
    <property type="match status" value="1"/>
</dbReference>
<dbReference type="InterPro" id="IPR010428">
    <property type="entry name" value="Zincin_1"/>
</dbReference>
<dbReference type="Gene3D" id="3.30.2010.20">
    <property type="match status" value="1"/>
</dbReference>
<dbReference type="Pfam" id="PF06262">
    <property type="entry name" value="Zincin_1"/>
    <property type="match status" value="1"/>
</dbReference>
<proteinExistence type="predicted"/>
<evidence type="ECO:0000313" key="1">
    <source>
        <dbReference type="EMBL" id="OGZ96264.1"/>
    </source>
</evidence>
<dbReference type="InterPro" id="IPR038555">
    <property type="entry name" value="Zincin_1_sf"/>
</dbReference>
<gene>
    <name evidence="1" type="ORF">A2847_00635</name>
</gene>
<protein>
    <recommendedName>
        <fullName evidence="3">Metallopeptidase family protein</fullName>
    </recommendedName>
</protein>
<accession>A0A1G2K9W7</accession>
<evidence type="ECO:0000313" key="2">
    <source>
        <dbReference type="Proteomes" id="UP000178574"/>
    </source>
</evidence>
<dbReference type="EMBL" id="MHQD01000016">
    <property type="protein sequence ID" value="OGZ96264.1"/>
    <property type="molecule type" value="Genomic_DNA"/>
</dbReference>
<dbReference type="Proteomes" id="UP000178574">
    <property type="component" value="Unassembled WGS sequence"/>
</dbReference>
<sequence>MIQLSLEDFERVVEEGIQRIPEKFLKLLDNVDVVVEDEPTSHERRKMQMRPNMTLFGLYEGVPRTKRGAHYAWVLPDKITIFKRPIEDAARDMEELRKMVRDTVWHEFAHHFGIEERRVRAIEAVKRKKAGGGN</sequence>
<dbReference type="SUPFAM" id="SSF55486">
    <property type="entry name" value="Metalloproteases ('zincins'), catalytic domain"/>
    <property type="match status" value="1"/>
</dbReference>